<dbReference type="Proteomes" id="UP000714275">
    <property type="component" value="Unassembled WGS sequence"/>
</dbReference>
<protein>
    <submittedName>
        <fullName evidence="1">Uncharacterized protein</fullName>
    </submittedName>
</protein>
<organism evidence="1 2">
    <name type="scientific">Suillus placidus</name>
    <dbReference type="NCBI Taxonomy" id="48579"/>
    <lineage>
        <taxon>Eukaryota</taxon>
        <taxon>Fungi</taxon>
        <taxon>Dikarya</taxon>
        <taxon>Basidiomycota</taxon>
        <taxon>Agaricomycotina</taxon>
        <taxon>Agaricomycetes</taxon>
        <taxon>Agaricomycetidae</taxon>
        <taxon>Boletales</taxon>
        <taxon>Suillineae</taxon>
        <taxon>Suillaceae</taxon>
        <taxon>Suillus</taxon>
    </lineage>
</organism>
<evidence type="ECO:0000313" key="2">
    <source>
        <dbReference type="Proteomes" id="UP000714275"/>
    </source>
</evidence>
<name>A0A9P7CW67_9AGAM</name>
<accession>A0A9P7CW67</accession>
<dbReference type="OrthoDB" id="2682548at2759"/>
<dbReference type="EMBL" id="JABBWD010000119">
    <property type="protein sequence ID" value="KAG1764772.1"/>
    <property type="molecule type" value="Genomic_DNA"/>
</dbReference>
<reference evidence="1" key="1">
    <citation type="journal article" date="2020" name="New Phytol.">
        <title>Comparative genomics reveals dynamic genome evolution in host specialist ectomycorrhizal fungi.</title>
        <authorList>
            <person name="Lofgren L.A."/>
            <person name="Nguyen N.H."/>
            <person name="Vilgalys R."/>
            <person name="Ruytinx J."/>
            <person name="Liao H.L."/>
            <person name="Branco S."/>
            <person name="Kuo A."/>
            <person name="LaButti K."/>
            <person name="Lipzen A."/>
            <person name="Andreopoulos W."/>
            <person name="Pangilinan J."/>
            <person name="Riley R."/>
            <person name="Hundley H."/>
            <person name="Na H."/>
            <person name="Barry K."/>
            <person name="Grigoriev I.V."/>
            <person name="Stajich J.E."/>
            <person name="Kennedy P.G."/>
        </authorList>
    </citation>
    <scope>NUCLEOTIDE SEQUENCE</scope>
    <source>
        <strain evidence="1">DOB743</strain>
    </source>
</reference>
<proteinExistence type="predicted"/>
<gene>
    <name evidence="1" type="ORF">EV702DRAFT_1204864</name>
</gene>
<dbReference type="InterPro" id="IPR011990">
    <property type="entry name" value="TPR-like_helical_dom_sf"/>
</dbReference>
<comment type="caution">
    <text evidence="1">The sequence shown here is derived from an EMBL/GenBank/DDBJ whole genome shotgun (WGS) entry which is preliminary data.</text>
</comment>
<dbReference type="SUPFAM" id="SSF48452">
    <property type="entry name" value="TPR-like"/>
    <property type="match status" value="1"/>
</dbReference>
<keyword evidence="2" id="KW-1185">Reference proteome</keyword>
<dbReference type="Gene3D" id="1.25.40.10">
    <property type="entry name" value="Tetratricopeptide repeat domain"/>
    <property type="match status" value="1"/>
</dbReference>
<dbReference type="AlphaFoldDB" id="A0A9P7CW67"/>
<evidence type="ECO:0000313" key="1">
    <source>
        <dbReference type="EMBL" id="KAG1764772.1"/>
    </source>
</evidence>
<sequence length="473" mass="52459">MPGSLESRCIRLEVISAKNLKIPSERIPAGIYISIDVHSRRRWKSAIGVLSSDESVTWGDAVTLSSQVSSALSIQIRVSHELDRMLGNGEVIGKLETSGDELLDHGNEPFKLSFPPVRGVRPSLTLKAAVVHACDNQDGALLDVLVDSEIARDTDAGHARFATYVTPLSVGSEPLSGYIQEDLQDIDTITFLFREALALRPQSHPDRALSLYRLILSLNWCYDRTDTAGCIHESAQLCCNLLPLCPEGTYLRSMGVDSEVDYMIAECNNLPTDASNEGIHLRRNMLALSPLGHQRRPRALNELAQAFEARFDQHGSIDDLEESIQLRREAVSLCPEGHSSRDYYLNNLAFSLNSRFVHQGKSHDLDEAISLYEEALHLRPVGHEFRDLSLDNLGAALRTRFSDRGDDITRAISLGREALTLRSPGNRRRDTTLGNLASALNTRYDKSHVSEDLNEAIDMYRESLSGMIIPGAM</sequence>